<dbReference type="EMBL" id="VUOB01000063">
    <property type="protein sequence ID" value="KAA2254122.1"/>
    <property type="molecule type" value="Genomic_DNA"/>
</dbReference>
<reference evidence="4 5" key="1">
    <citation type="submission" date="2019-09" db="EMBL/GenBank/DDBJ databases">
        <title>Goodfellowia gen. nov., a new genus of the Pseudonocardineae related to Actinoalloteichus, containing Goodfellowia coeruleoviolacea gen. nov., comb. nov. gen. nov., comb. nov.</title>
        <authorList>
            <person name="Labeda D."/>
        </authorList>
    </citation>
    <scope>NUCLEOTIDE SEQUENCE [LARGE SCALE GENOMIC DNA]</scope>
    <source>
        <strain evidence="4 5">AN110305</strain>
    </source>
</reference>
<evidence type="ECO:0000256" key="3">
    <source>
        <dbReference type="ARBA" id="ARBA00023098"/>
    </source>
</evidence>
<dbReference type="AlphaFoldDB" id="A0A5B2WTU0"/>
<reference evidence="4 5" key="2">
    <citation type="submission" date="2019-09" db="EMBL/GenBank/DDBJ databases">
        <authorList>
            <person name="Jin C."/>
        </authorList>
    </citation>
    <scope>NUCLEOTIDE SEQUENCE [LARGE SCALE GENOMIC DNA]</scope>
    <source>
        <strain evidence="4 5">AN110305</strain>
    </source>
</reference>
<dbReference type="InterPro" id="IPR029058">
    <property type="entry name" value="AB_hydrolase_fold"/>
</dbReference>
<comment type="caution">
    <text evidence="4">The sequence shown here is derived from an EMBL/GenBank/DDBJ whole genome shotgun (WGS) entry which is preliminary data.</text>
</comment>
<dbReference type="GO" id="GO:0003847">
    <property type="term" value="F:1-alkyl-2-acetylglycerophosphocholine esterase activity"/>
    <property type="evidence" value="ECO:0007669"/>
    <property type="project" value="TreeGrafter"/>
</dbReference>
<proteinExistence type="predicted"/>
<keyword evidence="1 4" id="KW-0378">Hydrolase</keyword>
<evidence type="ECO:0000313" key="5">
    <source>
        <dbReference type="Proteomes" id="UP000323454"/>
    </source>
</evidence>
<organism evidence="4 5">
    <name type="scientific">Solihabitans fulvus</name>
    <dbReference type="NCBI Taxonomy" id="1892852"/>
    <lineage>
        <taxon>Bacteria</taxon>
        <taxon>Bacillati</taxon>
        <taxon>Actinomycetota</taxon>
        <taxon>Actinomycetes</taxon>
        <taxon>Pseudonocardiales</taxon>
        <taxon>Pseudonocardiaceae</taxon>
        <taxon>Solihabitans</taxon>
    </lineage>
</organism>
<evidence type="ECO:0000256" key="1">
    <source>
        <dbReference type="ARBA" id="ARBA00022801"/>
    </source>
</evidence>
<dbReference type="PANTHER" id="PTHR10272:SF0">
    <property type="entry name" value="PLATELET-ACTIVATING FACTOR ACETYLHYDROLASE"/>
    <property type="match status" value="1"/>
</dbReference>
<accession>A0A5B2WTU0</accession>
<keyword evidence="5" id="KW-1185">Reference proteome</keyword>
<sequence>MASAAPTPLQLTLPAPTGREPIGTVSLHLVDPSRHDDWVPGQPVRELMVQLWYPAADTENYPVAPWMSPGAEKHFLTQYGLSTDQIRLPVTHGHVGAPAQRRAWPVVLYSHGSHDDRSGGTAEVEDLVSHGYVVVTIDHTHYANEVEFPDGRVVPEVHDSDVPRQVAMRSTDTSFVLDQLRTIAGGGDPDAEHRPLPRGLGAALDLHDVGMFGHSFGGLTTAQAMHDDPRILAGVDFDGPFFGGTAATEGVTGPFLVLGSRTHDWRELLPLLHGWHRDLQVGGSAHQSLSDWEFLITQAQPVLKWTPEQLDQAIGTIDPAQALKIGRTYLRAFFDLHLRGRCTRLFDGPTPRFPEVQFIN</sequence>
<keyword evidence="2" id="KW-0442">Lipid degradation</keyword>
<dbReference type="GO" id="GO:0016042">
    <property type="term" value="P:lipid catabolic process"/>
    <property type="evidence" value="ECO:0007669"/>
    <property type="project" value="UniProtKB-KW"/>
</dbReference>
<dbReference type="Gene3D" id="3.40.50.1820">
    <property type="entry name" value="alpha/beta hydrolase"/>
    <property type="match status" value="1"/>
</dbReference>
<evidence type="ECO:0000313" key="4">
    <source>
        <dbReference type="EMBL" id="KAA2254122.1"/>
    </source>
</evidence>
<keyword evidence="3" id="KW-0443">Lipid metabolism</keyword>
<dbReference type="PANTHER" id="PTHR10272">
    <property type="entry name" value="PLATELET-ACTIVATING FACTOR ACETYLHYDROLASE"/>
    <property type="match status" value="1"/>
</dbReference>
<gene>
    <name evidence="4" type="ORF">F0L68_30940</name>
</gene>
<evidence type="ECO:0000256" key="2">
    <source>
        <dbReference type="ARBA" id="ARBA00022963"/>
    </source>
</evidence>
<dbReference type="SUPFAM" id="SSF53474">
    <property type="entry name" value="alpha/beta-Hydrolases"/>
    <property type="match status" value="1"/>
</dbReference>
<name>A0A5B2WTU0_9PSEU</name>
<dbReference type="OrthoDB" id="569821at2"/>
<dbReference type="Pfam" id="PF03403">
    <property type="entry name" value="PAF-AH_p_II"/>
    <property type="match status" value="1"/>
</dbReference>
<protein>
    <submittedName>
        <fullName evidence="4">Hydrolase</fullName>
    </submittedName>
</protein>
<dbReference type="Proteomes" id="UP000323454">
    <property type="component" value="Unassembled WGS sequence"/>
</dbReference>